<keyword evidence="2" id="KW-1185">Reference proteome</keyword>
<proteinExistence type="predicted"/>
<dbReference type="SUPFAM" id="SSF53756">
    <property type="entry name" value="UDP-Glycosyltransferase/glycogen phosphorylase"/>
    <property type="match status" value="1"/>
</dbReference>
<dbReference type="Proteomes" id="UP000001868">
    <property type="component" value="Chromosome"/>
</dbReference>
<dbReference type="HOGENOM" id="CLU_509821_0_0_5"/>
<dbReference type="GO" id="GO:0016740">
    <property type="term" value="F:transferase activity"/>
    <property type="evidence" value="ECO:0007669"/>
    <property type="project" value="UniProtKB-KW"/>
</dbReference>
<dbReference type="Gene3D" id="3.40.50.2000">
    <property type="entry name" value="Glycogen Phosphorylase B"/>
    <property type="match status" value="1"/>
</dbReference>
<name>B4REF6_PHEZH</name>
<reference evidence="1 2" key="1">
    <citation type="journal article" date="2008" name="BMC Genomics">
        <title>Complete genome of Phenylobacterium zucineum - a novel facultative intracellular bacterium isolated from human erythroleukemia cell line K562.</title>
        <authorList>
            <person name="Luo Y."/>
            <person name="Xu X."/>
            <person name="Ding Z."/>
            <person name="Liu Z."/>
            <person name="Zhang B."/>
            <person name="Yan Z."/>
            <person name="Sun J."/>
            <person name="Hu S."/>
            <person name="Hu X."/>
        </authorList>
    </citation>
    <scope>NUCLEOTIDE SEQUENCE [LARGE SCALE GENOMIC DNA]</scope>
    <source>
        <strain evidence="1 2">HLK1</strain>
    </source>
</reference>
<accession>B4REF6</accession>
<organism evidence="1 2">
    <name type="scientific">Phenylobacterium zucineum (strain HLK1)</name>
    <dbReference type="NCBI Taxonomy" id="450851"/>
    <lineage>
        <taxon>Bacteria</taxon>
        <taxon>Pseudomonadati</taxon>
        <taxon>Pseudomonadota</taxon>
        <taxon>Alphaproteobacteria</taxon>
        <taxon>Caulobacterales</taxon>
        <taxon>Caulobacteraceae</taxon>
        <taxon>Phenylobacterium</taxon>
    </lineage>
</organism>
<evidence type="ECO:0000313" key="1">
    <source>
        <dbReference type="EMBL" id="ACG76898.1"/>
    </source>
</evidence>
<dbReference type="OrthoDB" id="7527830at2"/>
<gene>
    <name evidence="1" type="ordered locus">PHZ_c0484</name>
</gene>
<dbReference type="AlphaFoldDB" id="B4REF6"/>
<dbReference type="RefSeq" id="WP_012521046.1">
    <property type="nucleotide sequence ID" value="NC_011144.1"/>
</dbReference>
<sequence>MRSLVPAALKLRLLSGFKRFDPDRAVVAAEFDAAWYLQAYPDIAKARVDPLAHFMAFGWKEGRDPNPRFSVREYLNEYPEVARTGVNPFVHFLKSGGEGSRAPRPDLGFRYDVIARLVPVEDRLAQAARASDAVRPGAGLAGALGQIGRRPLHVTFSHDDYTANVGGVQLALQREAAGVAAQGRDHLHLHPATPWPMLRTDEPAALGVVWNGQALGAFAAEAVAEALRAAAPARPGERSFAIHSLLGHSVDEVLAILAAAGLSEGFFWLHDFASLCAGYHLLRNDVEDCAAPPPDSAACGICLYGPWRGRHLSEHERLFRRLKLTVVAPSQPTLDLWRASWDFPVAGTLVHPHARLRSRGAAPAPPAGRPFRLAYAGLPAAHKGWPVFRDLALRLADDPRYEFLHLGLRSTPGLPVRFVEVAAGPENPRAMQQALEAAEADAVLVWPLCRETFSFVAYEAVAAGCAVITGPDSGNVAAFVRDGGHGAVLDEAALAEAFESGEVLKLGRATRRPALYDLDFGALTADLLPEGTPA</sequence>
<dbReference type="EMBL" id="CP000747">
    <property type="protein sequence ID" value="ACG76898.1"/>
    <property type="molecule type" value="Genomic_DNA"/>
</dbReference>
<dbReference type="KEGG" id="pzu:PHZ_c0484"/>
<protein>
    <submittedName>
        <fullName evidence="1">Glycosyl transferase, group 1 family protein</fullName>
    </submittedName>
</protein>
<evidence type="ECO:0000313" key="2">
    <source>
        <dbReference type="Proteomes" id="UP000001868"/>
    </source>
</evidence>
<keyword evidence="1" id="KW-0808">Transferase</keyword>
<dbReference type="eggNOG" id="COG0438">
    <property type="taxonomic scope" value="Bacteria"/>
</dbReference>
<dbReference type="STRING" id="450851.PHZ_c0484"/>